<dbReference type="PANTHER" id="PTHR30346:SF28">
    <property type="entry name" value="HTH-TYPE TRANSCRIPTIONAL REGULATOR CYNR"/>
    <property type="match status" value="1"/>
</dbReference>
<dbReference type="AlphaFoldDB" id="A0A4R2ILJ1"/>
<gene>
    <name evidence="6" type="ORF">EV192_12255</name>
</gene>
<keyword evidence="4" id="KW-0804">Transcription</keyword>
<dbReference type="PRINTS" id="PR00039">
    <property type="entry name" value="HTHLYSR"/>
</dbReference>
<dbReference type="GO" id="GO:0032993">
    <property type="term" value="C:protein-DNA complex"/>
    <property type="evidence" value="ECO:0007669"/>
    <property type="project" value="TreeGrafter"/>
</dbReference>
<dbReference type="PANTHER" id="PTHR30346">
    <property type="entry name" value="TRANSCRIPTIONAL DUAL REGULATOR HCAR-RELATED"/>
    <property type="match status" value="1"/>
</dbReference>
<reference evidence="6 7" key="1">
    <citation type="submission" date="2019-03" db="EMBL/GenBank/DDBJ databases">
        <title>Genomic Encyclopedia of Type Strains, Phase IV (KMG-IV): sequencing the most valuable type-strain genomes for metagenomic binning, comparative biology and taxonomic classification.</title>
        <authorList>
            <person name="Goeker M."/>
        </authorList>
    </citation>
    <scope>NUCLEOTIDE SEQUENCE [LARGE SCALE GENOMIC DNA]</scope>
    <source>
        <strain evidence="6 7">DSM 45934</strain>
    </source>
</reference>
<dbReference type="Proteomes" id="UP000295680">
    <property type="component" value="Unassembled WGS sequence"/>
</dbReference>
<comment type="similarity">
    <text evidence="1">Belongs to the LysR transcriptional regulatory family.</text>
</comment>
<feature type="domain" description="HTH lysR-type" evidence="5">
    <location>
        <begin position="18"/>
        <end position="75"/>
    </location>
</feature>
<sequence length="109" mass="11899">MVERRTKVSARHRHGENVSLRQLEYFVATASHRTITAAARKLGVSQSTLSQQLSELERIVGARLLVRHSGGVTLTEAGRVLAGRAQRVLTEVGHAVLATRAAAHRDPRS</sequence>
<evidence type="ECO:0000256" key="4">
    <source>
        <dbReference type="ARBA" id="ARBA00023163"/>
    </source>
</evidence>
<comment type="caution">
    <text evidence="6">The sequence shown here is derived from an EMBL/GenBank/DDBJ whole genome shotgun (WGS) entry which is preliminary data.</text>
</comment>
<keyword evidence="2" id="KW-0805">Transcription regulation</keyword>
<dbReference type="OrthoDB" id="3461141at2"/>
<keyword evidence="7" id="KW-1185">Reference proteome</keyword>
<evidence type="ECO:0000259" key="5">
    <source>
        <dbReference type="PROSITE" id="PS50931"/>
    </source>
</evidence>
<dbReference type="GO" id="GO:0003700">
    <property type="term" value="F:DNA-binding transcription factor activity"/>
    <property type="evidence" value="ECO:0007669"/>
    <property type="project" value="InterPro"/>
</dbReference>
<evidence type="ECO:0000256" key="3">
    <source>
        <dbReference type="ARBA" id="ARBA00023125"/>
    </source>
</evidence>
<evidence type="ECO:0000256" key="2">
    <source>
        <dbReference type="ARBA" id="ARBA00023015"/>
    </source>
</evidence>
<name>A0A4R2ILJ1_9PSEU</name>
<evidence type="ECO:0000256" key="1">
    <source>
        <dbReference type="ARBA" id="ARBA00009437"/>
    </source>
</evidence>
<dbReference type="FunFam" id="1.10.10.10:FF:000001">
    <property type="entry name" value="LysR family transcriptional regulator"/>
    <property type="match status" value="1"/>
</dbReference>
<dbReference type="InterPro" id="IPR036390">
    <property type="entry name" value="WH_DNA-bd_sf"/>
</dbReference>
<protein>
    <submittedName>
        <fullName evidence="6">Molybdate transport repressor ModE-like protein</fullName>
    </submittedName>
</protein>
<dbReference type="InterPro" id="IPR036388">
    <property type="entry name" value="WH-like_DNA-bd_sf"/>
</dbReference>
<evidence type="ECO:0000313" key="7">
    <source>
        <dbReference type="Proteomes" id="UP000295680"/>
    </source>
</evidence>
<dbReference type="GO" id="GO:0003677">
    <property type="term" value="F:DNA binding"/>
    <property type="evidence" value="ECO:0007669"/>
    <property type="project" value="UniProtKB-KW"/>
</dbReference>
<keyword evidence="3" id="KW-0238">DNA-binding</keyword>
<accession>A0A4R2ILJ1</accession>
<organism evidence="6 7">
    <name type="scientific">Actinocrispum wychmicini</name>
    <dbReference type="NCBI Taxonomy" id="1213861"/>
    <lineage>
        <taxon>Bacteria</taxon>
        <taxon>Bacillati</taxon>
        <taxon>Actinomycetota</taxon>
        <taxon>Actinomycetes</taxon>
        <taxon>Pseudonocardiales</taxon>
        <taxon>Pseudonocardiaceae</taxon>
        <taxon>Actinocrispum</taxon>
    </lineage>
</organism>
<proteinExistence type="inferred from homology"/>
<evidence type="ECO:0000313" key="6">
    <source>
        <dbReference type="EMBL" id="TCO44798.1"/>
    </source>
</evidence>
<dbReference type="Pfam" id="PF00126">
    <property type="entry name" value="HTH_1"/>
    <property type="match status" value="1"/>
</dbReference>
<dbReference type="Gene3D" id="1.10.10.10">
    <property type="entry name" value="Winged helix-like DNA-binding domain superfamily/Winged helix DNA-binding domain"/>
    <property type="match status" value="1"/>
</dbReference>
<dbReference type="InterPro" id="IPR000847">
    <property type="entry name" value="LysR_HTH_N"/>
</dbReference>
<dbReference type="PROSITE" id="PS50931">
    <property type="entry name" value="HTH_LYSR"/>
    <property type="match status" value="1"/>
</dbReference>
<dbReference type="EMBL" id="SLWS01000022">
    <property type="protein sequence ID" value="TCO44798.1"/>
    <property type="molecule type" value="Genomic_DNA"/>
</dbReference>
<dbReference type="SUPFAM" id="SSF46785">
    <property type="entry name" value="Winged helix' DNA-binding domain"/>
    <property type="match status" value="1"/>
</dbReference>